<dbReference type="InterPro" id="IPR032567">
    <property type="entry name" value="RTL1-rel"/>
</dbReference>
<evidence type="ECO:0000313" key="2">
    <source>
        <dbReference type="RefSeq" id="XP_027342463.1"/>
    </source>
</evidence>
<accession>A0A8B8KGV6</accession>
<dbReference type="Pfam" id="PF08284">
    <property type="entry name" value="RVP_2"/>
    <property type="match status" value="1"/>
</dbReference>
<dbReference type="Proteomes" id="UP000694853">
    <property type="component" value="Unplaced"/>
</dbReference>
<dbReference type="PANTHER" id="PTHR15503">
    <property type="entry name" value="LDOC1 RELATED"/>
    <property type="match status" value="1"/>
</dbReference>
<dbReference type="CDD" id="cd00303">
    <property type="entry name" value="retropepsin_like"/>
    <property type="match status" value="1"/>
</dbReference>
<dbReference type="OrthoDB" id="1436782at2759"/>
<dbReference type="InterPro" id="IPR021109">
    <property type="entry name" value="Peptidase_aspartic_dom_sf"/>
</dbReference>
<proteinExistence type="predicted"/>
<reference evidence="1" key="1">
    <citation type="journal article" date="2019" name="Toxins">
        <title>Detection of Abrin-Like and Prepropulchellin-Like Toxin Genes and Transcripts Using Whole Genome Sequencing and Full-Length Transcript Sequencing of Abrus precatorius.</title>
        <authorList>
            <person name="Hovde B.T."/>
            <person name="Daligault H.E."/>
            <person name="Hanschen E.R."/>
            <person name="Kunde Y.A."/>
            <person name="Johnson M.B."/>
            <person name="Starkenburg S.R."/>
            <person name="Johnson S.L."/>
        </authorList>
    </citation>
    <scope>NUCLEOTIDE SEQUENCE [LARGE SCALE GENOMIC DNA]</scope>
</reference>
<organism evidence="1 2">
    <name type="scientific">Abrus precatorius</name>
    <name type="common">Indian licorice</name>
    <name type="synonym">Glycine abrus</name>
    <dbReference type="NCBI Taxonomy" id="3816"/>
    <lineage>
        <taxon>Eukaryota</taxon>
        <taxon>Viridiplantae</taxon>
        <taxon>Streptophyta</taxon>
        <taxon>Embryophyta</taxon>
        <taxon>Tracheophyta</taxon>
        <taxon>Spermatophyta</taxon>
        <taxon>Magnoliopsida</taxon>
        <taxon>eudicotyledons</taxon>
        <taxon>Gunneridae</taxon>
        <taxon>Pentapetalae</taxon>
        <taxon>rosids</taxon>
        <taxon>fabids</taxon>
        <taxon>Fabales</taxon>
        <taxon>Fabaceae</taxon>
        <taxon>Papilionoideae</taxon>
        <taxon>50 kb inversion clade</taxon>
        <taxon>NPAAA clade</taxon>
        <taxon>indigoferoid/millettioid clade</taxon>
        <taxon>Abreae</taxon>
        <taxon>Abrus</taxon>
    </lineage>
</organism>
<dbReference type="AlphaFoldDB" id="A0A8B8KGV6"/>
<dbReference type="RefSeq" id="XP_027342463.1">
    <property type="nucleotide sequence ID" value="XM_027486662.1"/>
</dbReference>
<evidence type="ECO:0000313" key="1">
    <source>
        <dbReference type="Proteomes" id="UP000694853"/>
    </source>
</evidence>
<dbReference type="KEGG" id="aprc:113855155"/>
<sequence length="199" mass="22213">MLSILGKVFAMSGTETSQSKELIRGKCVIRQRLLDVLFDSGATHSFDLDCVKCLGLSVTELPCNMVVTTPTSKSIVTLLACLGCSVMVHGRDFEVNFICLPLSQLDVILGMNWLSTNHILLDCKEKTLIFGESTLEIPRLLGQSAWENTVNAKTFMVMFSLEAESGVRPEHIPMVRDFLEVFPNDVSELPLEREDRIHH</sequence>
<protein>
    <submittedName>
        <fullName evidence="2">Uncharacterized protein LOC113855155</fullName>
    </submittedName>
</protein>
<gene>
    <name evidence="2" type="primary">LOC113855155</name>
</gene>
<reference evidence="2" key="2">
    <citation type="submission" date="2025-08" db="UniProtKB">
        <authorList>
            <consortium name="RefSeq"/>
        </authorList>
    </citation>
    <scope>IDENTIFICATION</scope>
    <source>
        <tissue evidence="2">Young leaves</tissue>
    </source>
</reference>
<dbReference type="GeneID" id="113855155"/>
<dbReference type="SUPFAM" id="SSF50630">
    <property type="entry name" value="Acid proteases"/>
    <property type="match status" value="1"/>
</dbReference>
<keyword evidence="1" id="KW-1185">Reference proteome</keyword>
<dbReference type="Gene3D" id="2.40.70.10">
    <property type="entry name" value="Acid Proteases"/>
    <property type="match status" value="1"/>
</dbReference>
<name>A0A8B8KGV6_ABRPR</name>
<dbReference type="PANTHER" id="PTHR15503:SF45">
    <property type="entry name" value="RNA-DIRECTED DNA POLYMERASE HOMOLOG"/>
    <property type="match status" value="1"/>
</dbReference>